<evidence type="ECO:0000256" key="1">
    <source>
        <dbReference type="ARBA" id="ARBA00006525"/>
    </source>
</evidence>
<protein>
    <submittedName>
        <fullName evidence="3">DNA processing protein</fullName>
    </submittedName>
</protein>
<proteinExistence type="inferred from homology"/>
<evidence type="ECO:0000259" key="2">
    <source>
        <dbReference type="Pfam" id="PF02481"/>
    </source>
</evidence>
<dbReference type="Proteomes" id="UP000523007">
    <property type="component" value="Unassembled WGS sequence"/>
</dbReference>
<dbReference type="InterPro" id="IPR003488">
    <property type="entry name" value="DprA"/>
</dbReference>
<feature type="domain" description="Smf/DprA SLOG" evidence="2">
    <location>
        <begin position="93"/>
        <end position="304"/>
    </location>
</feature>
<evidence type="ECO:0000313" key="3">
    <source>
        <dbReference type="EMBL" id="MBB4933544.1"/>
    </source>
</evidence>
<dbReference type="RefSeq" id="WP_184581135.1">
    <property type="nucleotide sequence ID" value="NZ_JACHJT010000001.1"/>
</dbReference>
<dbReference type="SUPFAM" id="SSF102405">
    <property type="entry name" value="MCP/YpsA-like"/>
    <property type="match status" value="1"/>
</dbReference>
<evidence type="ECO:0000313" key="4">
    <source>
        <dbReference type="Proteomes" id="UP000523007"/>
    </source>
</evidence>
<name>A0A7W7RK86_9ACTN</name>
<dbReference type="AlphaFoldDB" id="A0A7W7RK86"/>
<sequence length="394" mass="40423">MTSPAADSGEPSHEAVARACLTAVVPPADPLLGALLAERGAAAVWRALLAGESLRSGTGDAPDPARVERWRSRAAALDAETLLTSAADLGVRLVTPGDPEWPVQLDQLAENRPYALWVRGTHDLRNACLRSVAMVGSRAATGYGLHVAGELACALAERSWCAVSGGAYGIDAASHRGALAGGAPTVAVLACGLDMNYPRGHENLFGDVCARGTLVSEHPLGTRPTRHGFLVRNRLIAALTPGTIVVEAGRRSGALNTAKHTLELCRALMAVPGPITSALSAGCHQLLRDHRAVCVTGADDVAELVGHIGADLRSDGTAGPPPTQLDDEARRVLAGVPRGSGAGAATIALAAETGIDSALRCLGLLAAAGFVERGPAGWRRSDASRAQATGRVPL</sequence>
<dbReference type="PANTHER" id="PTHR43022">
    <property type="entry name" value="PROTEIN SMF"/>
    <property type="match status" value="1"/>
</dbReference>
<dbReference type="InterPro" id="IPR057666">
    <property type="entry name" value="DrpA_SLOG"/>
</dbReference>
<gene>
    <name evidence="3" type="ORF">F4561_004364</name>
</gene>
<reference evidence="3 4" key="1">
    <citation type="submission" date="2020-08" db="EMBL/GenBank/DDBJ databases">
        <title>Sequencing the genomes of 1000 actinobacteria strains.</title>
        <authorList>
            <person name="Klenk H.-P."/>
        </authorList>
    </citation>
    <scope>NUCLEOTIDE SEQUENCE [LARGE SCALE GENOMIC DNA]</scope>
    <source>
        <strain evidence="3 4">DSM 102030</strain>
    </source>
</reference>
<dbReference type="Pfam" id="PF02481">
    <property type="entry name" value="DNA_processg_A"/>
    <property type="match status" value="1"/>
</dbReference>
<dbReference type="PANTHER" id="PTHR43022:SF1">
    <property type="entry name" value="PROTEIN SMF"/>
    <property type="match status" value="1"/>
</dbReference>
<dbReference type="NCBIfam" id="TIGR00732">
    <property type="entry name" value="dprA"/>
    <property type="match status" value="1"/>
</dbReference>
<organism evidence="3 4">
    <name type="scientific">Lipingzhangella halophila</name>
    <dbReference type="NCBI Taxonomy" id="1783352"/>
    <lineage>
        <taxon>Bacteria</taxon>
        <taxon>Bacillati</taxon>
        <taxon>Actinomycetota</taxon>
        <taxon>Actinomycetes</taxon>
        <taxon>Streptosporangiales</taxon>
        <taxon>Nocardiopsidaceae</taxon>
        <taxon>Lipingzhangella</taxon>
    </lineage>
</organism>
<comment type="similarity">
    <text evidence="1">Belongs to the DprA/Smf family.</text>
</comment>
<accession>A0A7W7RK86</accession>
<keyword evidence="4" id="KW-1185">Reference proteome</keyword>
<comment type="caution">
    <text evidence="3">The sequence shown here is derived from an EMBL/GenBank/DDBJ whole genome shotgun (WGS) entry which is preliminary data.</text>
</comment>
<dbReference type="Gene3D" id="3.40.50.450">
    <property type="match status" value="1"/>
</dbReference>
<dbReference type="EMBL" id="JACHJT010000001">
    <property type="protein sequence ID" value="MBB4933544.1"/>
    <property type="molecule type" value="Genomic_DNA"/>
</dbReference>
<dbReference type="GO" id="GO:0009294">
    <property type="term" value="P:DNA-mediated transformation"/>
    <property type="evidence" value="ECO:0007669"/>
    <property type="project" value="InterPro"/>
</dbReference>